<dbReference type="InterPro" id="IPR017930">
    <property type="entry name" value="Myb_dom"/>
</dbReference>
<dbReference type="STRING" id="56857.A0A200PS31"/>
<proteinExistence type="predicted"/>
<evidence type="ECO:0000259" key="3">
    <source>
        <dbReference type="PROSITE" id="PS50090"/>
    </source>
</evidence>
<dbReference type="FunFam" id="1.10.10.60:FF:000010">
    <property type="entry name" value="Transcriptional activator Myb isoform A"/>
    <property type="match status" value="1"/>
</dbReference>
<dbReference type="OrthoDB" id="2143914at2759"/>
<dbReference type="OMA" id="EMRINIT"/>
<dbReference type="PROSITE" id="PS50090">
    <property type="entry name" value="MYB_LIKE"/>
    <property type="match status" value="2"/>
</dbReference>
<dbReference type="Gene3D" id="1.10.10.60">
    <property type="entry name" value="Homeodomain-like"/>
    <property type="match status" value="2"/>
</dbReference>
<dbReference type="SUPFAM" id="SSF46689">
    <property type="entry name" value="Homeodomain-like"/>
    <property type="match status" value="1"/>
</dbReference>
<dbReference type="CDD" id="cd00167">
    <property type="entry name" value="SANT"/>
    <property type="match status" value="2"/>
</dbReference>
<sequence>MEMFRKDFSSLLKDPYFPVDETPESERVVTKGSWRPYEDQLLVSLVQQHGEKKWSYIATMLNGRIGKQCRERWYNHLRPDIKKEAWTQDEEVALVKAHSTIGNRWAEIAKRIPGRTENSIKNHWNATWRRLHSKSKCRKPSYSRGNGKPTSILQEYIRSLGLVVEKGIEKPKRKVKKAYTPNTSLKDKAEQGQVSKEIYIPNAPIPPSPVNMDMTNGEMRINITDEQNQVMFDDMDISSFFSSPPSSSYAFGTSLEDPMVGFPDGLYKMKNELDLVEMVAKSVNINNW</sequence>
<dbReference type="InterPro" id="IPR050560">
    <property type="entry name" value="MYB_TF"/>
</dbReference>
<evidence type="ECO:0000256" key="1">
    <source>
        <dbReference type="ARBA" id="ARBA00022737"/>
    </source>
</evidence>
<evidence type="ECO:0000313" key="6">
    <source>
        <dbReference type="Proteomes" id="UP000195402"/>
    </source>
</evidence>
<feature type="domain" description="Myb-like" evidence="3">
    <location>
        <begin position="78"/>
        <end position="128"/>
    </location>
</feature>
<name>A0A200PS31_MACCD</name>
<dbReference type="GO" id="GO:0000978">
    <property type="term" value="F:RNA polymerase II cis-regulatory region sequence-specific DNA binding"/>
    <property type="evidence" value="ECO:0007669"/>
    <property type="project" value="TreeGrafter"/>
</dbReference>
<comment type="caution">
    <text evidence="5">The sequence shown here is derived from an EMBL/GenBank/DDBJ whole genome shotgun (WGS) entry which is preliminary data.</text>
</comment>
<dbReference type="SMART" id="SM00717">
    <property type="entry name" value="SANT"/>
    <property type="match status" value="2"/>
</dbReference>
<dbReference type="InterPro" id="IPR009057">
    <property type="entry name" value="Homeodomain-like_sf"/>
</dbReference>
<dbReference type="InParanoid" id="A0A200PS31"/>
<feature type="domain" description="HTH myb-type" evidence="4">
    <location>
        <begin position="82"/>
        <end position="132"/>
    </location>
</feature>
<organism evidence="5 6">
    <name type="scientific">Macleaya cordata</name>
    <name type="common">Five-seeded plume-poppy</name>
    <name type="synonym">Bocconia cordata</name>
    <dbReference type="NCBI Taxonomy" id="56857"/>
    <lineage>
        <taxon>Eukaryota</taxon>
        <taxon>Viridiplantae</taxon>
        <taxon>Streptophyta</taxon>
        <taxon>Embryophyta</taxon>
        <taxon>Tracheophyta</taxon>
        <taxon>Spermatophyta</taxon>
        <taxon>Magnoliopsida</taxon>
        <taxon>Ranunculales</taxon>
        <taxon>Papaveraceae</taxon>
        <taxon>Papaveroideae</taxon>
        <taxon>Macleaya</taxon>
    </lineage>
</organism>
<keyword evidence="6" id="KW-1185">Reference proteome</keyword>
<dbReference type="PROSITE" id="PS51294">
    <property type="entry name" value="HTH_MYB"/>
    <property type="match status" value="2"/>
</dbReference>
<feature type="domain" description="Myb-like" evidence="3">
    <location>
        <begin position="26"/>
        <end position="77"/>
    </location>
</feature>
<keyword evidence="1" id="KW-0677">Repeat</keyword>
<dbReference type="EMBL" id="MVGT01004225">
    <property type="protein sequence ID" value="OVA01002.1"/>
    <property type="molecule type" value="Genomic_DNA"/>
</dbReference>
<evidence type="ECO:0000259" key="4">
    <source>
        <dbReference type="PROSITE" id="PS51294"/>
    </source>
</evidence>
<dbReference type="Proteomes" id="UP000195402">
    <property type="component" value="Unassembled WGS sequence"/>
</dbReference>
<dbReference type="GO" id="GO:0005634">
    <property type="term" value="C:nucleus"/>
    <property type="evidence" value="ECO:0007669"/>
    <property type="project" value="TreeGrafter"/>
</dbReference>
<dbReference type="PANTHER" id="PTHR45614">
    <property type="entry name" value="MYB PROTEIN-RELATED"/>
    <property type="match status" value="1"/>
</dbReference>
<dbReference type="PANTHER" id="PTHR45614:SF218">
    <property type="entry name" value="TRANSCRIPTION FACTOR MYB119-RELATED"/>
    <property type="match status" value="1"/>
</dbReference>
<gene>
    <name evidence="5" type="ORF">BVC80_8693g11</name>
</gene>
<evidence type="ECO:0000256" key="2">
    <source>
        <dbReference type="ARBA" id="ARBA00023125"/>
    </source>
</evidence>
<keyword evidence="2" id="KW-0238">DNA-binding</keyword>
<dbReference type="GO" id="GO:0000981">
    <property type="term" value="F:DNA-binding transcription factor activity, RNA polymerase II-specific"/>
    <property type="evidence" value="ECO:0007669"/>
    <property type="project" value="TreeGrafter"/>
</dbReference>
<feature type="domain" description="HTH myb-type" evidence="4">
    <location>
        <begin position="26"/>
        <end position="81"/>
    </location>
</feature>
<reference evidence="5 6" key="1">
    <citation type="journal article" date="2017" name="Mol. Plant">
        <title>The Genome of Medicinal Plant Macleaya cordata Provides New Insights into Benzylisoquinoline Alkaloids Metabolism.</title>
        <authorList>
            <person name="Liu X."/>
            <person name="Liu Y."/>
            <person name="Huang P."/>
            <person name="Ma Y."/>
            <person name="Qing Z."/>
            <person name="Tang Q."/>
            <person name="Cao H."/>
            <person name="Cheng P."/>
            <person name="Zheng Y."/>
            <person name="Yuan Z."/>
            <person name="Zhou Y."/>
            <person name="Liu J."/>
            <person name="Tang Z."/>
            <person name="Zhuo Y."/>
            <person name="Zhang Y."/>
            <person name="Yu L."/>
            <person name="Huang J."/>
            <person name="Yang P."/>
            <person name="Peng Q."/>
            <person name="Zhang J."/>
            <person name="Jiang W."/>
            <person name="Zhang Z."/>
            <person name="Lin K."/>
            <person name="Ro D.K."/>
            <person name="Chen X."/>
            <person name="Xiong X."/>
            <person name="Shang Y."/>
            <person name="Huang S."/>
            <person name="Zeng J."/>
        </authorList>
    </citation>
    <scope>NUCLEOTIDE SEQUENCE [LARGE SCALE GENOMIC DNA]</scope>
    <source>
        <strain evidence="6">cv. BLH2017</strain>
        <tissue evidence="5">Root</tissue>
    </source>
</reference>
<dbReference type="InterPro" id="IPR001005">
    <property type="entry name" value="SANT/Myb"/>
</dbReference>
<accession>A0A200PS31</accession>
<dbReference type="Pfam" id="PF13921">
    <property type="entry name" value="Myb_DNA-bind_6"/>
    <property type="match status" value="1"/>
</dbReference>
<dbReference type="AlphaFoldDB" id="A0A200PS31"/>
<evidence type="ECO:0000313" key="5">
    <source>
        <dbReference type="EMBL" id="OVA01002.1"/>
    </source>
</evidence>
<protein>
    <submittedName>
        <fullName evidence="5">SANT/Myb domain</fullName>
    </submittedName>
</protein>